<dbReference type="Proteomes" id="UP000828251">
    <property type="component" value="Unassembled WGS sequence"/>
</dbReference>
<protein>
    <submittedName>
        <fullName evidence="1">Uncharacterized protein</fullName>
    </submittedName>
</protein>
<comment type="caution">
    <text evidence="1">The sequence shown here is derived from an EMBL/GenBank/DDBJ whole genome shotgun (WGS) entry which is preliminary data.</text>
</comment>
<gene>
    <name evidence="1" type="ORF">J1N35_040958</name>
</gene>
<feature type="non-terminal residue" evidence="1">
    <location>
        <position position="1"/>
    </location>
</feature>
<reference evidence="1 2" key="1">
    <citation type="journal article" date="2021" name="Plant Biotechnol. J.">
        <title>Multi-omics assisted identification of the key and species-specific regulatory components of drought-tolerant mechanisms in Gossypium stocksii.</title>
        <authorList>
            <person name="Yu D."/>
            <person name="Ke L."/>
            <person name="Zhang D."/>
            <person name="Wu Y."/>
            <person name="Sun Y."/>
            <person name="Mei J."/>
            <person name="Sun J."/>
            <person name="Sun Y."/>
        </authorList>
    </citation>
    <scope>NUCLEOTIDE SEQUENCE [LARGE SCALE GENOMIC DNA]</scope>
    <source>
        <strain evidence="2">cv. E1</strain>
        <tissue evidence="1">Leaf</tissue>
    </source>
</reference>
<proteinExistence type="predicted"/>
<dbReference type="EMBL" id="JAIQCV010000012">
    <property type="protein sequence ID" value="KAH1039215.1"/>
    <property type="molecule type" value="Genomic_DNA"/>
</dbReference>
<sequence>LLMREEASSNKVMAVVPVENELVAPTPKFKQCRVSAVRDFTPGCGRWLYQTLDQVSKSRSTDLVKDTGSRSFR</sequence>
<name>A0A9D3UEY9_9ROSI</name>
<accession>A0A9D3UEY9</accession>
<keyword evidence="2" id="KW-1185">Reference proteome</keyword>
<organism evidence="1 2">
    <name type="scientific">Gossypium stocksii</name>
    <dbReference type="NCBI Taxonomy" id="47602"/>
    <lineage>
        <taxon>Eukaryota</taxon>
        <taxon>Viridiplantae</taxon>
        <taxon>Streptophyta</taxon>
        <taxon>Embryophyta</taxon>
        <taxon>Tracheophyta</taxon>
        <taxon>Spermatophyta</taxon>
        <taxon>Magnoliopsida</taxon>
        <taxon>eudicotyledons</taxon>
        <taxon>Gunneridae</taxon>
        <taxon>Pentapetalae</taxon>
        <taxon>rosids</taxon>
        <taxon>malvids</taxon>
        <taxon>Malvales</taxon>
        <taxon>Malvaceae</taxon>
        <taxon>Malvoideae</taxon>
        <taxon>Gossypium</taxon>
    </lineage>
</organism>
<evidence type="ECO:0000313" key="2">
    <source>
        <dbReference type="Proteomes" id="UP000828251"/>
    </source>
</evidence>
<dbReference type="AlphaFoldDB" id="A0A9D3UEY9"/>
<evidence type="ECO:0000313" key="1">
    <source>
        <dbReference type="EMBL" id="KAH1039215.1"/>
    </source>
</evidence>